<dbReference type="InterPro" id="IPR000524">
    <property type="entry name" value="Tscrpt_reg_HTH_GntR"/>
</dbReference>
<dbReference type="SUPFAM" id="SSF46785">
    <property type="entry name" value="Winged helix' DNA-binding domain"/>
    <property type="match status" value="1"/>
</dbReference>
<dbReference type="CDD" id="cd00609">
    <property type="entry name" value="AAT_like"/>
    <property type="match status" value="1"/>
</dbReference>
<dbReference type="InterPro" id="IPR036388">
    <property type="entry name" value="WH-like_DNA-bd_sf"/>
</dbReference>
<evidence type="ECO:0000313" key="8">
    <source>
        <dbReference type="Proteomes" id="UP000319769"/>
    </source>
</evidence>
<protein>
    <submittedName>
        <fullName evidence="7">Aminotransferase class I/II-fold pyridoxal phosphate-dependent enzyme</fullName>
    </submittedName>
</protein>
<accession>A0A5N0UYY9</accession>
<dbReference type="InterPro" id="IPR015421">
    <property type="entry name" value="PyrdxlP-dep_Trfase_major"/>
</dbReference>
<dbReference type="SUPFAM" id="SSF53383">
    <property type="entry name" value="PLP-dependent transferases"/>
    <property type="match status" value="1"/>
</dbReference>
<organism evidence="7 8">
    <name type="scientific">Amycolatopsis acidicola</name>
    <dbReference type="NCBI Taxonomy" id="2596893"/>
    <lineage>
        <taxon>Bacteria</taxon>
        <taxon>Bacillati</taxon>
        <taxon>Actinomycetota</taxon>
        <taxon>Actinomycetes</taxon>
        <taxon>Pseudonocardiales</taxon>
        <taxon>Pseudonocardiaceae</taxon>
        <taxon>Amycolatopsis</taxon>
    </lineage>
</organism>
<feature type="domain" description="HTH gntR-type" evidence="6">
    <location>
        <begin position="9"/>
        <end position="77"/>
    </location>
</feature>
<keyword evidence="7" id="KW-0808">Transferase</keyword>
<dbReference type="PROSITE" id="PS50949">
    <property type="entry name" value="HTH_GNTR"/>
    <property type="match status" value="1"/>
</dbReference>
<dbReference type="Proteomes" id="UP000319769">
    <property type="component" value="Unassembled WGS sequence"/>
</dbReference>
<dbReference type="GO" id="GO:0003700">
    <property type="term" value="F:DNA-binding transcription factor activity"/>
    <property type="evidence" value="ECO:0007669"/>
    <property type="project" value="InterPro"/>
</dbReference>
<evidence type="ECO:0000259" key="6">
    <source>
        <dbReference type="PROSITE" id="PS50949"/>
    </source>
</evidence>
<dbReference type="InterPro" id="IPR051446">
    <property type="entry name" value="HTH_trans_reg/aminotransferase"/>
</dbReference>
<keyword evidence="2" id="KW-0663">Pyridoxal phosphate</keyword>
<dbReference type="InterPro" id="IPR004839">
    <property type="entry name" value="Aminotransferase_I/II_large"/>
</dbReference>
<keyword evidence="3" id="KW-0805">Transcription regulation</keyword>
<evidence type="ECO:0000256" key="1">
    <source>
        <dbReference type="ARBA" id="ARBA00005384"/>
    </source>
</evidence>
<dbReference type="Gene3D" id="1.10.10.10">
    <property type="entry name" value="Winged helix-like DNA-binding domain superfamily/Winged helix DNA-binding domain"/>
    <property type="match status" value="1"/>
</dbReference>
<reference evidence="7" key="1">
    <citation type="submission" date="2019-09" db="EMBL/GenBank/DDBJ databases">
        <authorList>
            <person name="Teo W.F.A."/>
            <person name="Duangmal K."/>
        </authorList>
    </citation>
    <scope>NUCLEOTIDE SEQUENCE [LARGE SCALE GENOMIC DNA]</scope>
    <source>
        <strain evidence="7">K81G1</strain>
    </source>
</reference>
<dbReference type="PANTHER" id="PTHR46577:SF2">
    <property type="entry name" value="TRANSCRIPTIONAL REGULATORY PROTEIN"/>
    <property type="match status" value="1"/>
</dbReference>
<dbReference type="CDD" id="cd07377">
    <property type="entry name" value="WHTH_GntR"/>
    <property type="match status" value="1"/>
</dbReference>
<keyword evidence="4" id="KW-0238">DNA-binding</keyword>
<dbReference type="SMART" id="SM00345">
    <property type="entry name" value="HTH_GNTR"/>
    <property type="match status" value="1"/>
</dbReference>
<evidence type="ECO:0000256" key="3">
    <source>
        <dbReference type="ARBA" id="ARBA00023015"/>
    </source>
</evidence>
<gene>
    <name evidence="7" type="ORF">FPZ12_021170</name>
</gene>
<dbReference type="RefSeq" id="WP_144749174.1">
    <property type="nucleotide sequence ID" value="NZ_VMNW02000031.1"/>
</dbReference>
<evidence type="ECO:0000256" key="5">
    <source>
        <dbReference type="ARBA" id="ARBA00023163"/>
    </source>
</evidence>
<proteinExistence type="inferred from homology"/>
<keyword evidence="7" id="KW-0032">Aminotransferase</keyword>
<dbReference type="InterPro" id="IPR015424">
    <property type="entry name" value="PyrdxlP-dep_Trfase"/>
</dbReference>
<dbReference type="EMBL" id="VMNW02000031">
    <property type="protein sequence ID" value="KAA9159064.1"/>
    <property type="molecule type" value="Genomic_DNA"/>
</dbReference>
<sequence>MSVKSLAGKKYSREIHLAIAEAIRDGELQAGEALPSVRALATELRVSPGTISLAYRTLRERGLITVGDRKRARVAAKPAVPTAGDLPVGPGVRDLRTVAPDSELLPDIHRFAGAGARRSGSYDTQNVTAELSESMGPLFEEDGIRGHLTATNGAHDAIERICQAAIPPGSTIAVEDPGWVAGYSLLRTMGYTLAGVEVDAHGIVPSSLDTTLARHNCAMVLLQPRAQNPTGATLNSLRAKELREVLESYPDCYVLEDDHVSLTSGAPAFSLTRGRRRWAVVRSVSKIFGPDLRLAVVSSDRTTADLVQGRQLLGPGWVSHLVQRLVAAMLSDSKCLETVERAADLYRARREEFVGHLASRGIDVLSSSGFTVTIPVGDESAVTAELMARGWAVRGGELSRLSSPPFVRVCTSDLTADEARRLADDVSGILRSVPRGRAL</sequence>
<dbReference type="Pfam" id="PF00155">
    <property type="entry name" value="Aminotran_1_2"/>
    <property type="match status" value="1"/>
</dbReference>
<dbReference type="GO" id="GO:0030170">
    <property type="term" value="F:pyridoxal phosphate binding"/>
    <property type="evidence" value="ECO:0007669"/>
    <property type="project" value="InterPro"/>
</dbReference>
<evidence type="ECO:0000256" key="2">
    <source>
        <dbReference type="ARBA" id="ARBA00022898"/>
    </source>
</evidence>
<dbReference type="GO" id="GO:0003677">
    <property type="term" value="F:DNA binding"/>
    <property type="evidence" value="ECO:0007669"/>
    <property type="project" value="UniProtKB-KW"/>
</dbReference>
<name>A0A5N0UYY9_9PSEU</name>
<dbReference type="AlphaFoldDB" id="A0A5N0UYY9"/>
<evidence type="ECO:0000313" key="7">
    <source>
        <dbReference type="EMBL" id="KAA9159064.1"/>
    </source>
</evidence>
<keyword evidence="8" id="KW-1185">Reference proteome</keyword>
<comment type="similarity">
    <text evidence="1">In the C-terminal section; belongs to the class-I pyridoxal-phosphate-dependent aminotransferase family.</text>
</comment>
<dbReference type="OrthoDB" id="4336542at2"/>
<dbReference type="PANTHER" id="PTHR46577">
    <property type="entry name" value="HTH-TYPE TRANSCRIPTIONAL REGULATORY PROTEIN GABR"/>
    <property type="match status" value="1"/>
</dbReference>
<dbReference type="Pfam" id="PF00392">
    <property type="entry name" value="GntR"/>
    <property type="match status" value="1"/>
</dbReference>
<dbReference type="Gene3D" id="3.40.640.10">
    <property type="entry name" value="Type I PLP-dependent aspartate aminotransferase-like (Major domain)"/>
    <property type="match status" value="1"/>
</dbReference>
<dbReference type="GO" id="GO:0008483">
    <property type="term" value="F:transaminase activity"/>
    <property type="evidence" value="ECO:0007669"/>
    <property type="project" value="UniProtKB-KW"/>
</dbReference>
<keyword evidence="5" id="KW-0804">Transcription</keyword>
<dbReference type="InterPro" id="IPR036390">
    <property type="entry name" value="WH_DNA-bd_sf"/>
</dbReference>
<evidence type="ECO:0000256" key="4">
    <source>
        <dbReference type="ARBA" id="ARBA00023125"/>
    </source>
</evidence>
<comment type="caution">
    <text evidence="7">The sequence shown here is derived from an EMBL/GenBank/DDBJ whole genome shotgun (WGS) entry which is preliminary data.</text>
</comment>